<sequence length="461" mass="47983">METAVTLSGKASKGQKVDVLDGINSKGQATADPVTGIWTLPVSGLSATLHSFTAKALYGSGVESAARTFTVAAQITPTLTTVTDSKGPVPEGGTTVDTALTLSGKASKNQRVEVLDHGVSQGSRPVDGNGDWTTTGFRTTVGAHSITIRGVYGNPQPVSEPPRTFTVAAVVPPTISSVTGSPSGVDIPQGGTTVETAVTLSGKASNGLKVQILDGAVEKGDAIADPISGIWIKKVTDLSVAPHSFTAKPMYGNGVPSAARTFTVTSGLIVDTTPLVLNGANISIAGTTLTWTRRSDPAGTVATRPATGGRPPYTYETSNALVASVDGNGVVRSTGNGTATITVRDSADQSKVIPVTASNVQRLTHNSNRLNYDQYLQWAASLRAHPLPATDVIAFIILLNFTYVAPPWDLYNPRIRIALDHFLPGDPVPLRSKILMSDSTPKWLSDSYTKETKAPSIAIAT</sequence>
<dbReference type="EMBL" id="AZQQ01000081">
    <property type="protein sequence ID" value="KDD67842.1"/>
    <property type="molecule type" value="Genomic_DNA"/>
</dbReference>
<dbReference type="RefSeq" id="WP_050482826.1">
    <property type="nucleotide sequence ID" value="NZ_AZQQ01000081.1"/>
</dbReference>
<protein>
    <recommendedName>
        <fullName evidence="3">BIG2 domain-containing protein</fullName>
    </recommendedName>
</protein>
<proteinExistence type="predicted"/>
<dbReference type="SUPFAM" id="SSF49373">
    <property type="entry name" value="Invasin/intimin cell-adhesion fragments"/>
    <property type="match status" value="1"/>
</dbReference>
<dbReference type="AlphaFoldDB" id="A0A059L0K0"/>
<reference evidence="1 2" key="1">
    <citation type="submission" date="2013-12" db="EMBL/GenBank/DDBJ databases">
        <authorList>
            <person name="Formusa P.A."/>
            <person name="Habash M."/>
            <person name="Lee H."/>
            <person name="Trevors J.T."/>
        </authorList>
    </citation>
    <scope>NUCLEOTIDE SEQUENCE [LARGE SCALE GENOMIC DNA]</scope>
    <source>
        <strain evidence="1 2">PD30</strain>
    </source>
</reference>
<comment type="caution">
    <text evidence="1">The sequence shown here is derived from an EMBL/GenBank/DDBJ whole genome shotgun (WGS) entry which is preliminary data.</text>
</comment>
<dbReference type="Gene3D" id="2.60.40.1080">
    <property type="match status" value="1"/>
</dbReference>
<dbReference type="eggNOG" id="COG5492">
    <property type="taxonomic scope" value="Bacteria"/>
</dbReference>
<accession>A0A059L0K0</accession>
<gene>
    <name evidence="1" type="ORF">V466_17005</name>
</gene>
<name>A0A059L0K0_9PSED</name>
<dbReference type="Proteomes" id="UP000026739">
    <property type="component" value="Unassembled WGS sequence"/>
</dbReference>
<evidence type="ECO:0000313" key="2">
    <source>
        <dbReference type="Proteomes" id="UP000026739"/>
    </source>
</evidence>
<dbReference type="InterPro" id="IPR008964">
    <property type="entry name" value="Invasin/intimin_cell_adhesion"/>
</dbReference>
<evidence type="ECO:0000313" key="1">
    <source>
        <dbReference type="EMBL" id="KDD67842.1"/>
    </source>
</evidence>
<organism evidence="1 2">
    <name type="scientific">Pseudomonas mandelii PD30</name>
    <dbReference type="NCBI Taxonomy" id="1419583"/>
    <lineage>
        <taxon>Bacteria</taxon>
        <taxon>Pseudomonadati</taxon>
        <taxon>Pseudomonadota</taxon>
        <taxon>Gammaproteobacteria</taxon>
        <taxon>Pseudomonadales</taxon>
        <taxon>Pseudomonadaceae</taxon>
        <taxon>Pseudomonas</taxon>
    </lineage>
</organism>
<dbReference type="eggNOG" id="COG2931">
    <property type="taxonomic scope" value="Bacteria"/>
</dbReference>
<evidence type="ECO:0008006" key="3">
    <source>
        <dbReference type="Google" id="ProtNLM"/>
    </source>
</evidence>